<sequence>MSNSGTSFVKGVITNLGGGLGSGLVFTPTDEVSMGLVFVPIDWNSCISVFVPIVWNFCTSVLVPILLVSGVRRLFLLALPLVFCSSLLWNTTVSKFSPVAYSDASPCIPPSSLSKHTTTPLTIQQRLV</sequence>
<gene>
    <name evidence="2" type="primary">103</name>
</gene>
<proteinExistence type="predicted"/>
<reference evidence="2" key="1">
    <citation type="submission" date="2017-11" db="EMBL/GenBank/DDBJ databases">
        <authorList>
            <person name="Parrilla Taylor D.P."/>
            <person name="Vibanco-Perez N."/>
            <person name="Duran-Avelar Md.J."/>
            <person name="Gomez-Gil B."/>
            <person name="Llera-Herrera R."/>
            <person name="Vazquez-Juarez R."/>
        </authorList>
    </citation>
    <scope>NUCLEOTIDE SEQUENCE</scope>
    <source>
        <strain evidence="3">LC1</strain>
        <strain evidence="2">LC10</strain>
        <strain evidence="4">LG</strain>
    </source>
</reference>
<evidence type="ECO:0000313" key="4">
    <source>
        <dbReference type="EMBL" id="AWQ63673.1"/>
    </source>
</evidence>
<evidence type="ECO:0000313" key="2">
    <source>
        <dbReference type="EMBL" id="AWQ62799.1"/>
    </source>
</evidence>
<keyword evidence="1" id="KW-0472">Membrane</keyword>
<evidence type="ECO:0000313" key="3">
    <source>
        <dbReference type="EMBL" id="AWQ63226.1"/>
    </source>
</evidence>
<feature type="transmembrane region" description="Helical" evidence="1">
    <location>
        <begin position="7"/>
        <end position="27"/>
    </location>
</feature>
<name>A0A2U9GGX4_WSSV</name>
<organism evidence="2">
    <name type="scientific">White spot syndrome virus</name>
    <name type="common">WSSV</name>
    <name type="synonym">White spot bacilliform virus</name>
    <dbReference type="NCBI Taxonomy" id="92652"/>
    <lineage>
        <taxon>Viruses</taxon>
        <taxon>Viruses incertae sedis</taxon>
        <taxon>Naldaviricetes</taxon>
        <taxon>Nimaviridae</taxon>
        <taxon>Whispovirus</taxon>
        <taxon>White spot syndrome virus</taxon>
    </lineage>
</organism>
<evidence type="ECO:0000256" key="1">
    <source>
        <dbReference type="SAM" id="Phobius"/>
    </source>
</evidence>
<keyword evidence="1" id="KW-1133">Transmembrane helix</keyword>
<protein>
    <submittedName>
        <fullName evidence="2">Wsv103</fullName>
    </submittedName>
</protein>
<accession>A0A2U9GGX4</accession>
<dbReference type="EMBL" id="MG432482">
    <property type="protein sequence ID" value="AWQ63673.1"/>
    <property type="molecule type" value="Genomic_DNA"/>
</dbReference>
<organismHost>
    <name type="scientific">Crustacea</name>
    <name type="common">crustaceans</name>
    <dbReference type="NCBI Taxonomy" id="6657"/>
</organismHost>
<dbReference type="EMBL" id="MG432481">
    <property type="protein sequence ID" value="AWQ63226.1"/>
    <property type="molecule type" value="Genomic_DNA"/>
</dbReference>
<feature type="transmembrane region" description="Helical" evidence="1">
    <location>
        <begin position="47"/>
        <end position="67"/>
    </location>
</feature>
<keyword evidence="1" id="KW-0812">Transmembrane</keyword>
<feature type="transmembrane region" description="Helical" evidence="1">
    <location>
        <begin position="74"/>
        <end position="92"/>
    </location>
</feature>
<dbReference type="EMBL" id="MG432480">
    <property type="protein sequence ID" value="AWQ62799.1"/>
    <property type="molecule type" value="Genomic_DNA"/>
</dbReference>
<reference evidence="2" key="2">
    <citation type="journal article" name="FEMS Microbiol. Lett.">
        <title>Molecular variability and genetic structure of white spot syndrome virus strains from northwest Mexico based on the analysis of genomes.</title>
        <authorList>
            <person name="Parrilla-Taylor D.P."/>
            <person name="Vibanco-Perez N."/>
            <person name="Duran-Avelar M.J."/>
            <person name="Gomez-Gil B."/>
            <person name="Llera-Herrera R."/>
            <person name="Vazquez-Juarez R."/>
        </authorList>
    </citation>
    <scope>NUCLEOTIDE SEQUENCE</scope>
    <source>
        <strain evidence="3">LC1</strain>
        <strain evidence="2">LC10</strain>
        <strain evidence="4">LG</strain>
    </source>
</reference>